<evidence type="ECO:0000313" key="2">
    <source>
        <dbReference type="Proteomes" id="UP000601435"/>
    </source>
</evidence>
<dbReference type="EMBL" id="CAJNJA010012944">
    <property type="protein sequence ID" value="CAE7308947.1"/>
    <property type="molecule type" value="Genomic_DNA"/>
</dbReference>
<accession>A0A812NIR7</accession>
<dbReference type="OrthoDB" id="416263at2759"/>
<name>A0A812NIR7_9DINO</name>
<dbReference type="AlphaFoldDB" id="A0A812NIR7"/>
<sequence length="202" mass="21657">EALGGPDGLLVEELKALGVPATTAGEANLSAPVLEHEARVFLREKKSQRYLSIISSSTDACIMMTELPVSLFVCYFLGKGLSKACGSFSTEVSEETDVSSFSSQLSKSRLAELEGETLEFGLAHEGVPSCGRFLGSRRRWTEVELCCSSRSFGKRERWSRGSGASLQHQSSGLWLCVDPCSPNKVSLSSQEHSAWEAGAGSG</sequence>
<organism evidence="1 2">
    <name type="scientific">Symbiodinium necroappetens</name>
    <dbReference type="NCBI Taxonomy" id="1628268"/>
    <lineage>
        <taxon>Eukaryota</taxon>
        <taxon>Sar</taxon>
        <taxon>Alveolata</taxon>
        <taxon>Dinophyceae</taxon>
        <taxon>Suessiales</taxon>
        <taxon>Symbiodiniaceae</taxon>
        <taxon>Symbiodinium</taxon>
    </lineage>
</organism>
<proteinExistence type="predicted"/>
<evidence type="ECO:0000313" key="1">
    <source>
        <dbReference type="EMBL" id="CAE7308947.1"/>
    </source>
</evidence>
<reference evidence="1" key="1">
    <citation type="submission" date="2021-02" db="EMBL/GenBank/DDBJ databases">
        <authorList>
            <person name="Dougan E. K."/>
            <person name="Rhodes N."/>
            <person name="Thang M."/>
            <person name="Chan C."/>
        </authorList>
    </citation>
    <scope>NUCLEOTIDE SEQUENCE</scope>
</reference>
<comment type="caution">
    <text evidence="1">The sequence shown here is derived from an EMBL/GenBank/DDBJ whole genome shotgun (WGS) entry which is preliminary data.</text>
</comment>
<feature type="non-terminal residue" evidence="1">
    <location>
        <position position="202"/>
    </location>
</feature>
<keyword evidence="2" id="KW-1185">Reference proteome</keyword>
<gene>
    <name evidence="1" type="primary">CEP1</name>
    <name evidence="1" type="ORF">SNEC2469_LOCUS7680</name>
</gene>
<dbReference type="Proteomes" id="UP000601435">
    <property type="component" value="Unassembled WGS sequence"/>
</dbReference>
<protein>
    <submittedName>
        <fullName evidence="1">CEP1 protein</fullName>
    </submittedName>
</protein>